<gene>
    <name evidence="1" type="ORF">E2C01_017256</name>
</gene>
<evidence type="ECO:0000313" key="1">
    <source>
        <dbReference type="EMBL" id="MPC24180.1"/>
    </source>
</evidence>
<dbReference type="Proteomes" id="UP000324222">
    <property type="component" value="Unassembled WGS sequence"/>
</dbReference>
<proteinExistence type="predicted"/>
<evidence type="ECO:0000313" key="2">
    <source>
        <dbReference type="Proteomes" id="UP000324222"/>
    </source>
</evidence>
<sequence>MKRRRMIRGGVGVRAGGDGDNQRKMLAAMNSGGIEAASPLAAVPPLISKSLEDSLHLFLYLTTYFCLSVDGASQYRLTAFSLSSISWVSDSPFSYPGSWFPCLYDSEPFSHPLEQQMTLLHPLCLIFSPPSPRDHHYCRFASPSSSPALPDSPVFR</sequence>
<comment type="caution">
    <text evidence="1">The sequence shown here is derived from an EMBL/GenBank/DDBJ whole genome shotgun (WGS) entry which is preliminary data.</text>
</comment>
<keyword evidence="2" id="KW-1185">Reference proteome</keyword>
<dbReference type="AlphaFoldDB" id="A0A5B7DRV4"/>
<accession>A0A5B7DRV4</accession>
<dbReference type="EMBL" id="VSRR010001298">
    <property type="protein sequence ID" value="MPC24180.1"/>
    <property type="molecule type" value="Genomic_DNA"/>
</dbReference>
<protein>
    <submittedName>
        <fullName evidence="1">Uncharacterized protein</fullName>
    </submittedName>
</protein>
<reference evidence="1 2" key="1">
    <citation type="submission" date="2019-05" db="EMBL/GenBank/DDBJ databases">
        <title>Another draft genome of Portunus trituberculatus and its Hox gene families provides insights of decapod evolution.</title>
        <authorList>
            <person name="Jeong J.-H."/>
            <person name="Song I."/>
            <person name="Kim S."/>
            <person name="Choi T."/>
            <person name="Kim D."/>
            <person name="Ryu S."/>
            <person name="Kim W."/>
        </authorList>
    </citation>
    <scope>NUCLEOTIDE SEQUENCE [LARGE SCALE GENOMIC DNA]</scope>
    <source>
        <tissue evidence="1">Muscle</tissue>
    </source>
</reference>
<organism evidence="1 2">
    <name type="scientific">Portunus trituberculatus</name>
    <name type="common">Swimming crab</name>
    <name type="synonym">Neptunus trituberculatus</name>
    <dbReference type="NCBI Taxonomy" id="210409"/>
    <lineage>
        <taxon>Eukaryota</taxon>
        <taxon>Metazoa</taxon>
        <taxon>Ecdysozoa</taxon>
        <taxon>Arthropoda</taxon>
        <taxon>Crustacea</taxon>
        <taxon>Multicrustacea</taxon>
        <taxon>Malacostraca</taxon>
        <taxon>Eumalacostraca</taxon>
        <taxon>Eucarida</taxon>
        <taxon>Decapoda</taxon>
        <taxon>Pleocyemata</taxon>
        <taxon>Brachyura</taxon>
        <taxon>Eubrachyura</taxon>
        <taxon>Portunoidea</taxon>
        <taxon>Portunidae</taxon>
        <taxon>Portuninae</taxon>
        <taxon>Portunus</taxon>
    </lineage>
</organism>
<name>A0A5B7DRV4_PORTR</name>